<name>A0ABQ7FNG4_9ACTN</name>
<organism evidence="1 2">
    <name type="scientific">Streptomyces lycii</name>
    <dbReference type="NCBI Taxonomy" id="2654337"/>
    <lineage>
        <taxon>Bacteria</taxon>
        <taxon>Bacillati</taxon>
        <taxon>Actinomycetota</taxon>
        <taxon>Actinomycetes</taxon>
        <taxon>Kitasatosporales</taxon>
        <taxon>Streptomycetaceae</taxon>
        <taxon>Streptomyces</taxon>
    </lineage>
</organism>
<accession>A0ABQ7FNG4</accession>
<sequence length="140" mass="15711">MVEVHFEDLDPTGVVHNSRYPLLLEHAFTAYWREQGWHHDPTRSAFEDSVQVVRALELTYHFPVMEPGMVAVRFWLERVGRTGYTYGFKLLSGDGAVVHAEGTRTQVNLDPATLAPAPLSEKVLAAAEPLTREARADRPA</sequence>
<dbReference type="SUPFAM" id="SSF54637">
    <property type="entry name" value="Thioesterase/thiol ester dehydrase-isomerase"/>
    <property type="match status" value="1"/>
</dbReference>
<gene>
    <name evidence="1" type="ORF">GCU69_03820</name>
</gene>
<reference evidence="1 2" key="1">
    <citation type="submission" date="2019-10" db="EMBL/GenBank/DDBJ databases">
        <title>Streptomyces tenebrisbrunneis sp.nov., an endogenous actinomycete isolated from of Lycium ruthenicum.</title>
        <authorList>
            <person name="Ma L."/>
        </authorList>
    </citation>
    <scope>NUCLEOTIDE SEQUENCE [LARGE SCALE GENOMIC DNA]</scope>
    <source>
        <strain evidence="1 2">TRM 66187</strain>
    </source>
</reference>
<dbReference type="EMBL" id="WHPN01000076">
    <property type="protein sequence ID" value="KAF4410461.1"/>
    <property type="molecule type" value="Genomic_DNA"/>
</dbReference>
<keyword evidence="2" id="KW-1185">Reference proteome</keyword>
<dbReference type="Pfam" id="PF13279">
    <property type="entry name" value="4HBT_2"/>
    <property type="match status" value="1"/>
</dbReference>
<protein>
    <submittedName>
        <fullName evidence="1">Acyl-CoA thioesterase</fullName>
    </submittedName>
</protein>
<proteinExistence type="predicted"/>
<dbReference type="CDD" id="cd00586">
    <property type="entry name" value="4HBT"/>
    <property type="match status" value="1"/>
</dbReference>
<comment type="caution">
    <text evidence="1">The sequence shown here is derived from an EMBL/GenBank/DDBJ whole genome shotgun (WGS) entry which is preliminary data.</text>
</comment>
<dbReference type="Proteomes" id="UP000621266">
    <property type="component" value="Unassembled WGS sequence"/>
</dbReference>
<dbReference type="Gene3D" id="3.10.129.10">
    <property type="entry name" value="Hotdog Thioesterase"/>
    <property type="match status" value="1"/>
</dbReference>
<evidence type="ECO:0000313" key="1">
    <source>
        <dbReference type="EMBL" id="KAF4410461.1"/>
    </source>
</evidence>
<dbReference type="InterPro" id="IPR029069">
    <property type="entry name" value="HotDog_dom_sf"/>
</dbReference>
<evidence type="ECO:0000313" key="2">
    <source>
        <dbReference type="Proteomes" id="UP000621266"/>
    </source>
</evidence>